<sequence length="317" mass="37584">MKYKYIFGPVPSRRLKISLGVDLLKEKICNFNCVYCECGASDKLFNERKKYTPINEVLAEIKDYLEKGNYLDFITFSGNGEPTLHSEIGYLIKEIKKITNTKICVITNSSLLNKKNIREEIMQADIIMPSLDAISENVFRKIDRASSKIKLLDIKEGIKKLSEEYKGKIWLEIFFIEGLNDTKEELDKFIEYLKEIKINRIQLNSLDRPAPEKWVKAMKLNRLEEIKKYFSKELKNVEIIKKYKTKEDIFGYTKNIENFILELIDRRPSTFEDMKEILKIEDTELNKYLEYLENKKEIKKVIENRGIFYKKNIDKKY</sequence>
<keyword evidence="2" id="KW-0004">4Fe-4S</keyword>
<dbReference type="SFLD" id="SFLDG01083">
    <property type="entry name" value="Uncharacterised_Radical_SAM_Su"/>
    <property type="match status" value="1"/>
</dbReference>
<keyword evidence="3" id="KW-0949">S-adenosyl-L-methionine</keyword>
<dbReference type="GO" id="GO:0051539">
    <property type="term" value="F:4 iron, 4 sulfur cluster binding"/>
    <property type="evidence" value="ECO:0007669"/>
    <property type="project" value="UniProtKB-KW"/>
</dbReference>
<dbReference type="GO" id="GO:0046872">
    <property type="term" value="F:metal ion binding"/>
    <property type="evidence" value="ECO:0007669"/>
    <property type="project" value="UniProtKB-KW"/>
</dbReference>
<reference evidence="8 9" key="1">
    <citation type="submission" date="2019-03" db="EMBL/GenBank/DDBJ databases">
        <title>Genomic Encyclopedia of Type Strains, Phase IV (KMG-IV): sequencing the most valuable type-strain genomes for metagenomic binning, comparative biology and taxonomic classification.</title>
        <authorList>
            <person name="Goeker M."/>
        </authorList>
    </citation>
    <scope>NUCLEOTIDE SEQUENCE [LARGE SCALE GENOMIC DNA]</scope>
    <source>
        <strain evidence="8 9">DSM 100055</strain>
    </source>
</reference>
<keyword evidence="4" id="KW-0479">Metal-binding</keyword>
<comment type="cofactor">
    <cofactor evidence="1">
        <name>[4Fe-4S] cluster</name>
        <dbReference type="ChEBI" id="CHEBI:49883"/>
    </cofactor>
</comment>
<dbReference type="InterPro" id="IPR007197">
    <property type="entry name" value="rSAM"/>
</dbReference>
<dbReference type="SFLD" id="SFLDG01067">
    <property type="entry name" value="SPASM/twitch_domain_containing"/>
    <property type="match status" value="1"/>
</dbReference>
<name>A0AA46DXC9_9FUSO</name>
<proteinExistence type="predicted"/>
<dbReference type="AlphaFoldDB" id="A0AA46DXC9"/>
<dbReference type="SFLD" id="SFLDS00029">
    <property type="entry name" value="Radical_SAM"/>
    <property type="match status" value="1"/>
</dbReference>
<dbReference type="Proteomes" id="UP000294678">
    <property type="component" value="Unassembled WGS sequence"/>
</dbReference>
<evidence type="ECO:0000313" key="9">
    <source>
        <dbReference type="Proteomes" id="UP000294678"/>
    </source>
</evidence>
<evidence type="ECO:0000256" key="5">
    <source>
        <dbReference type="ARBA" id="ARBA00023004"/>
    </source>
</evidence>
<protein>
    <submittedName>
        <fullName evidence="8">Wyosine [tRNA(Phe)-imidazoG37] synthetase (Radical SAM superfamily)</fullName>
    </submittedName>
</protein>
<evidence type="ECO:0000256" key="6">
    <source>
        <dbReference type="ARBA" id="ARBA00023014"/>
    </source>
</evidence>
<evidence type="ECO:0000313" key="8">
    <source>
        <dbReference type="EMBL" id="TDT68003.1"/>
    </source>
</evidence>
<dbReference type="PANTHER" id="PTHR43787">
    <property type="entry name" value="FEMO COFACTOR BIOSYNTHESIS PROTEIN NIFB-RELATED"/>
    <property type="match status" value="1"/>
</dbReference>
<evidence type="ECO:0000259" key="7">
    <source>
        <dbReference type="PROSITE" id="PS51918"/>
    </source>
</evidence>
<evidence type="ECO:0000256" key="4">
    <source>
        <dbReference type="ARBA" id="ARBA00022723"/>
    </source>
</evidence>
<organism evidence="8 9">
    <name type="scientific">Hypnocyclicus thermotrophus</name>
    <dbReference type="NCBI Taxonomy" id="1627895"/>
    <lineage>
        <taxon>Bacteria</taxon>
        <taxon>Fusobacteriati</taxon>
        <taxon>Fusobacteriota</taxon>
        <taxon>Fusobacteriia</taxon>
        <taxon>Fusobacteriales</taxon>
        <taxon>Fusobacteriaceae</taxon>
        <taxon>Hypnocyclicus</taxon>
    </lineage>
</organism>
<comment type="caution">
    <text evidence="8">The sequence shown here is derived from an EMBL/GenBank/DDBJ whole genome shotgun (WGS) entry which is preliminary data.</text>
</comment>
<dbReference type="Pfam" id="PF04055">
    <property type="entry name" value="Radical_SAM"/>
    <property type="match status" value="1"/>
</dbReference>
<evidence type="ECO:0000256" key="2">
    <source>
        <dbReference type="ARBA" id="ARBA00022485"/>
    </source>
</evidence>
<dbReference type="PANTHER" id="PTHR43787:SF11">
    <property type="entry name" value="UPF0026 PROTEIN SLR1464"/>
    <property type="match status" value="1"/>
</dbReference>
<dbReference type="Gene3D" id="3.20.20.70">
    <property type="entry name" value="Aldolase class I"/>
    <property type="match status" value="1"/>
</dbReference>
<dbReference type="InterPro" id="IPR040084">
    <property type="entry name" value="GTPase_Obg"/>
</dbReference>
<dbReference type="CDD" id="cd01335">
    <property type="entry name" value="Radical_SAM"/>
    <property type="match status" value="1"/>
</dbReference>
<dbReference type="InterPro" id="IPR058240">
    <property type="entry name" value="rSAM_sf"/>
</dbReference>
<dbReference type="EMBL" id="SOBG01000008">
    <property type="protein sequence ID" value="TDT68003.1"/>
    <property type="molecule type" value="Genomic_DNA"/>
</dbReference>
<dbReference type="InterPro" id="IPR006638">
    <property type="entry name" value="Elp3/MiaA/NifB-like_rSAM"/>
</dbReference>
<dbReference type="SMART" id="SM00729">
    <property type="entry name" value="Elp3"/>
    <property type="match status" value="1"/>
</dbReference>
<keyword evidence="5" id="KW-0408">Iron</keyword>
<evidence type="ECO:0000256" key="1">
    <source>
        <dbReference type="ARBA" id="ARBA00001966"/>
    </source>
</evidence>
<dbReference type="InterPro" id="IPR013785">
    <property type="entry name" value="Aldolase_TIM"/>
</dbReference>
<dbReference type="SUPFAM" id="SSF102114">
    <property type="entry name" value="Radical SAM enzymes"/>
    <property type="match status" value="1"/>
</dbReference>
<keyword evidence="9" id="KW-1185">Reference proteome</keyword>
<dbReference type="RefSeq" id="WP_134113590.1">
    <property type="nucleotide sequence ID" value="NZ_SOBG01000008.1"/>
</dbReference>
<keyword evidence="6" id="KW-0411">Iron-sulfur</keyword>
<gene>
    <name evidence="8" type="ORF">EV215_1723</name>
</gene>
<feature type="domain" description="Radical SAM core" evidence="7">
    <location>
        <begin position="7"/>
        <end position="247"/>
    </location>
</feature>
<dbReference type="PROSITE" id="PS51918">
    <property type="entry name" value="RADICAL_SAM"/>
    <property type="match status" value="1"/>
</dbReference>
<accession>A0AA46DXC9</accession>
<dbReference type="GO" id="GO:0003824">
    <property type="term" value="F:catalytic activity"/>
    <property type="evidence" value="ECO:0007669"/>
    <property type="project" value="InterPro"/>
</dbReference>
<evidence type="ECO:0000256" key="3">
    <source>
        <dbReference type="ARBA" id="ARBA00022691"/>
    </source>
</evidence>